<dbReference type="InterPro" id="IPR004162">
    <property type="entry name" value="SINA-like_animal"/>
</dbReference>
<gene>
    <name evidence="9 10" type="primary">LOC114325281</name>
</gene>
<dbReference type="RefSeq" id="XP_028129100.1">
    <property type="nucleotide sequence ID" value="XM_028273299.1"/>
</dbReference>
<dbReference type="GO" id="GO:0005737">
    <property type="term" value="C:cytoplasm"/>
    <property type="evidence" value="ECO:0007669"/>
    <property type="project" value="TreeGrafter"/>
</dbReference>
<evidence type="ECO:0000313" key="10">
    <source>
        <dbReference type="RefSeq" id="XP_028129100.1"/>
    </source>
</evidence>
<dbReference type="EnsemblMetazoa" id="XM_028273299.2">
    <property type="protein sequence ID" value="XP_028129100.1"/>
    <property type="gene ID" value="LOC114325281"/>
</dbReference>
<evidence type="ECO:0000256" key="4">
    <source>
        <dbReference type="PROSITE-ProRule" id="PRU00175"/>
    </source>
</evidence>
<dbReference type="Gene3D" id="3.30.40.10">
    <property type="entry name" value="Zinc/RING finger domain, C3HC4 (zinc finger)"/>
    <property type="match status" value="3"/>
</dbReference>
<keyword evidence="3" id="KW-0862">Zinc</keyword>
<evidence type="ECO:0000256" key="3">
    <source>
        <dbReference type="ARBA" id="ARBA00022833"/>
    </source>
</evidence>
<keyword evidence="1" id="KW-0479">Metal-binding</keyword>
<dbReference type="SUPFAM" id="SSF57850">
    <property type="entry name" value="RING/U-box"/>
    <property type="match status" value="1"/>
</dbReference>
<feature type="region of interest" description="Disordered" evidence="5">
    <location>
        <begin position="650"/>
        <end position="694"/>
    </location>
</feature>
<organism evidence="9">
    <name type="scientific">Diabrotica virgifera virgifera</name>
    <name type="common">western corn rootworm</name>
    <dbReference type="NCBI Taxonomy" id="50390"/>
    <lineage>
        <taxon>Eukaryota</taxon>
        <taxon>Metazoa</taxon>
        <taxon>Ecdysozoa</taxon>
        <taxon>Arthropoda</taxon>
        <taxon>Hexapoda</taxon>
        <taxon>Insecta</taxon>
        <taxon>Pterygota</taxon>
        <taxon>Neoptera</taxon>
        <taxon>Endopterygota</taxon>
        <taxon>Coleoptera</taxon>
        <taxon>Polyphaga</taxon>
        <taxon>Cucujiformia</taxon>
        <taxon>Chrysomeloidea</taxon>
        <taxon>Chrysomelidae</taxon>
        <taxon>Galerucinae</taxon>
        <taxon>Diabroticina</taxon>
        <taxon>Diabroticites</taxon>
        <taxon>Diabrotica</taxon>
    </lineage>
</organism>
<dbReference type="GO" id="GO:0043161">
    <property type="term" value="P:proteasome-mediated ubiquitin-dependent protein catabolic process"/>
    <property type="evidence" value="ECO:0007669"/>
    <property type="project" value="TreeGrafter"/>
</dbReference>
<feature type="compositionally biased region" description="Low complexity" evidence="5">
    <location>
        <begin position="672"/>
        <end position="682"/>
    </location>
</feature>
<dbReference type="OrthoDB" id="6677380at2759"/>
<dbReference type="InterPro" id="IPR013083">
    <property type="entry name" value="Znf_RING/FYVE/PHD"/>
</dbReference>
<evidence type="ECO:0000313" key="8">
    <source>
        <dbReference type="Proteomes" id="UP001652700"/>
    </source>
</evidence>
<dbReference type="RefSeq" id="XP_028129099.1">
    <property type="nucleotide sequence ID" value="XM_028273298.1"/>
</dbReference>
<evidence type="ECO:0000313" key="7">
    <source>
        <dbReference type="EnsemblMetazoa" id="XP_028129099.1"/>
    </source>
</evidence>
<keyword evidence="8" id="KW-1185">Reference proteome</keyword>
<dbReference type="AlphaFoldDB" id="A0A6P7F0K5"/>
<evidence type="ECO:0000313" key="9">
    <source>
        <dbReference type="RefSeq" id="XP_028129099.1"/>
    </source>
</evidence>
<dbReference type="InterPro" id="IPR001841">
    <property type="entry name" value="Znf_RING"/>
</dbReference>
<dbReference type="GO" id="GO:0031624">
    <property type="term" value="F:ubiquitin conjugating enzyme binding"/>
    <property type="evidence" value="ECO:0007669"/>
    <property type="project" value="TreeGrafter"/>
</dbReference>
<proteinExistence type="predicted"/>
<dbReference type="PROSITE" id="PS50089">
    <property type="entry name" value="ZF_RING_2"/>
    <property type="match status" value="1"/>
</dbReference>
<feature type="domain" description="RING-type" evidence="6">
    <location>
        <begin position="562"/>
        <end position="597"/>
    </location>
</feature>
<feature type="compositionally biased region" description="Acidic residues" evidence="5">
    <location>
        <begin position="683"/>
        <end position="694"/>
    </location>
</feature>
<evidence type="ECO:0000256" key="1">
    <source>
        <dbReference type="ARBA" id="ARBA00022723"/>
    </source>
</evidence>
<protein>
    <submittedName>
        <fullName evidence="9 10">Uncharacterized protein LOC114325281</fullName>
    </submittedName>
</protein>
<dbReference type="GeneID" id="114325281"/>
<reference evidence="9 10" key="1">
    <citation type="submission" date="2025-04" db="UniProtKB">
        <authorList>
            <consortium name="RefSeq"/>
        </authorList>
    </citation>
    <scope>IDENTIFICATION</scope>
    <source>
        <tissue evidence="9 10">Whole insect</tissue>
    </source>
</reference>
<dbReference type="UniPathway" id="UPA00143"/>
<dbReference type="PANTHER" id="PTHR45877:SF2">
    <property type="entry name" value="E3 UBIQUITIN-PROTEIN LIGASE SINA-RELATED"/>
    <property type="match status" value="1"/>
</dbReference>
<sequence length="694" mass="80470">MENSEENNTTKTKPEFLLTSEVAKKLRCSFCGLYLSYPPINMTTQDERENKVKYKCGRCSIKTRFNFRNSLYEDLATYMKFPCIYKGCSETVDLESVRDHEKDCEHRTIPCLASDCKETVLEANFASHFKEKHKKLYHSEKIFIESFRGTGFAVLEKDNVCYILFYELSVDTYRFALCGIKNNDKQFEVVLRAKNSKNSVHLTENNIVLHNDRVYCYRCLKGDCKYEYHLYSSYRRGMLKYVYAKIEKPILKRTFGSDYSCTVNVVEVKAENENDIEDLLLGKDVVIDEVTEEDEIEEEKPSEPTKADALKNFLKCPGCEIPFTEPIFQCLKGHALCKDCKDKADGDGSKCFFCDAHIDNTRNYIVEETIANLKLNKDSPSTFQDAEVVCPTSKCHQKVKLSAISTHFKESHIENFHFNKFYLKNVYGYYNVEVLVKNEKTYLLFFDFDDQQFGVSVCSIEDTDETFDLMLLSDNKKFFILAEDQKIIKFNDKEHCFKCSRGTCKISDHIYKVKRKEIFRRLTTKLNRDAVKYRTNTLNYQIVLKEYKEDKTDKLIKQLFECPICKDYMIPPIHQCKAGHTLCNVCKAKVEKCPSCEGSIEDTRNFILEDIAEGVEIPCSFESKSCKFRSGVKRMATHELECPLNSKRRCVEEPKPSEEKDKPNEESTANATEVTNNSQEETTTSEDVVELSLM</sequence>
<dbReference type="Proteomes" id="UP001652700">
    <property type="component" value="Unplaced"/>
</dbReference>
<keyword evidence="2 4" id="KW-0863">Zinc-finger</keyword>
<dbReference type="InterPro" id="IPR049548">
    <property type="entry name" value="Sina-like_RING"/>
</dbReference>
<evidence type="ECO:0000259" key="6">
    <source>
        <dbReference type="PROSITE" id="PS50089"/>
    </source>
</evidence>
<accession>A0A6P7F0K5</accession>
<dbReference type="Pfam" id="PF21362">
    <property type="entry name" value="Sina_RING"/>
    <property type="match status" value="1"/>
</dbReference>
<dbReference type="KEGG" id="dvv:114325281"/>
<dbReference type="PANTHER" id="PTHR45877">
    <property type="entry name" value="E3 UBIQUITIN-PROTEIN LIGASE SIAH2"/>
    <property type="match status" value="1"/>
</dbReference>
<feature type="compositionally biased region" description="Basic and acidic residues" evidence="5">
    <location>
        <begin position="650"/>
        <end position="665"/>
    </location>
</feature>
<name>A0A6P7F0K5_DIAVI</name>
<dbReference type="EnsemblMetazoa" id="XM_028273298.1">
    <property type="protein sequence ID" value="XP_028129099.1"/>
    <property type="gene ID" value="LOC114325281"/>
</dbReference>
<dbReference type="GO" id="GO:0008270">
    <property type="term" value="F:zinc ion binding"/>
    <property type="evidence" value="ECO:0007669"/>
    <property type="project" value="UniProtKB-KW"/>
</dbReference>
<reference evidence="7" key="2">
    <citation type="submission" date="2025-05" db="UniProtKB">
        <authorList>
            <consortium name="EnsemblMetazoa"/>
        </authorList>
    </citation>
    <scope>IDENTIFICATION</scope>
</reference>
<evidence type="ECO:0000256" key="2">
    <source>
        <dbReference type="ARBA" id="ARBA00022771"/>
    </source>
</evidence>
<dbReference type="SUPFAM" id="SSF49599">
    <property type="entry name" value="TRAF domain-like"/>
    <property type="match status" value="1"/>
</dbReference>
<dbReference type="GO" id="GO:0016567">
    <property type="term" value="P:protein ubiquitination"/>
    <property type="evidence" value="ECO:0007669"/>
    <property type="project" value="UniProtKB-UniPathway"/>
</dbReference>
<evidence type="ECO:0000256" key="5">
    <source>
        <dbReference type="SAM" id="MobiDB-lite"/>
    </source>
</evidence>
<dbReference type="GO" id="GO:0061630">
    <property type="term" value="F:ubiquitin protein ligase activity"/>
    <property type="evidence" value="ECO:0007669"/>
    <property type="project" value="TreeGrafter"/>
</dbReference>